<proteinExistence type="predicted"/>
<dbReference type="EMBL" id="AP010904">
    <property type="protein sequence ID" value="BAH74273.1"/>
    <property type="molecule type" value="Genomic_DNA"/>
</dbReference>
<keyword evidence="1" id="KW-0472">Membrane</keyword>
<dbReference type="AlphaFoldDB" id="C4XJR8"/>
<feature type="transmembrane region" description="Helical" evidence="1">
    <location>
        <begin position="21"/>
        <end position="41"/>
    </location>
</feature>
<dbReference type="eggNOG" id="COG3182">
    <property type="taxonomic scope" value="Bacteria"/>
</dbReference>
<name>C4XJR8_SOLM1</name>
<dbReference type="KEGG" id="dma:DMR_07820"/>
<reference evidence="2 3" key="1">
    <citation type="journal article" date="2009" name="Genome Res.">
        <title>Whole genome sequence of Desulfovibrio magneticus strain RS-1 revealed common gene clusters in magnetotactic bacteria.</title>
        <authorList>
            <person name="Nakazawa H."/>
            <person name="Arakaki A."/>
            <person name="Narita-Yamada S."/>
            <person name="Yashiro I."/>
            <person name="Jinno K."/>
            <person name="Aoki N."/>
            <person name="Tsuruyama A."/>
            <person name="Okamura Y."/>
            <person name="Tanikawa S."/>
            <person name="Fujita N."/>
            <person name="Takeyama H."/>
            <person name="Matsunaga T."/>
        </authorList>
    </citation>
    <scope>NUCLEOTIDE SEQUENCE [LARGE SCALE GENOMIC DNA]</scope>
    <source>
        <strain evidence="3">ATCC 700980 / DSM 13731 / RS-1</strain>
    </source>
</reference>
<keyword evidence="1" id="KW-1133">Transmembrane helix</keyword>
<keyword evidence="1" id="KW-0812">Transmembrane</keyword>
<organism evidence="2 3">
    <name type="scientific">Solidesulfovibrio magneticus (strain ATCC 700980 / DSM 13731 / RS-1)</name>
    <name type="common">Desulfovibrio magneticus</name>
    <dbReference type="NCBI Taxonomy" id="573370"/>
    <lineage>
        <taxon>Bacteria</taxon>
        <taxon>Pseudomonadati</taxon>
        <taxon>Thermodesulfobacteriota</taxon>
        <taxon>Desulfovibrionia</taxon>
        <taxon>Desulfovibrionales</taxon>
        <taxon>Desulfovibrionaceae</taxon>
        <taxon>Solidesulfovibrio</taxon>
    </lineage>
</organism>
<keyword evidence="3" id="KW-1185">Reference proteome</keyword>
<dbReference type="STRING" id="573370.DMR_07820"/>
<feature type="transmembrane region" description="Helical" evidence="1">
    <location>
        <begin position="157"/>
        <end position="173"/>
    </location>
</feature>
<evidence type="ECO:0000256" key="1">
    <source>
        <dbReference type="SAM" id="Phobius"/>
    </source>
</evidence>
<accession>C4XJR8</accession>
<evidence type="ECO:0000313" key="3">
    <source>
        <dbReference type="Proteomes" id="UP000009071"/>
    </source>
</evidence>
<feature type="transmembrane region" description="Helical" evidence="1">
    <location>
        <begin position="124"/>
        <end position="145"/>
    </location>
</feature>
<protein>
    <submittedName>
        <fullName evidence="2">Hypothetical membrane protein</fullName>
    </submittedName>
</protein>
<dbReference type="HOGENOM" id="CLU_1552062_0_0_7"/>
<gene>
    <name evidence="2" type="ordered locus">DMR_07820</name>
</gene>
<dbReference type="OrthoDB" id="9787788at2"/>
<dbReference type="RefSeq" id="WP_012750348.1">
    <property type="nucleotide sequence ID" value="NC_012796.1"/>
</dbReference>
<evidence type="ECO:0000313" key="2">
    <source>
        <dbReference type="EMBL" id="BAH74273.1"/>
    </source>
</evidence>
<sequence length="174" mass="19486">MSNSSEKRSMVRVMRNLHRDIGFFVVGLTLIYCLSGIILIYRDKGFMQFANSVETTIAQGLSEKDLESALHLRKMKILKQEGDKIVFNYGEYNRLTGHVSYTTQEHPWIIQKFNAIHLSPSASLIHYAGVAYGVMLLFLAISSFFMYKSGSAQARRGVILAVVGVVAAFVLVLC</sequence>
<dbReference type="Proteomes" id="UP000009071">
    <property type="component" value="Chromosome"/>
</dbReference>